<accession>A0A3B5L2P0</accession>
<evidence type="ECO:0000313" key="2">
    <source>
        <dbReference type="Ensembl" id="ENSXCOP00000004625.1"/>
    </source>
</evidence>
<reference evidence="2" key="1">
    <citation type="submission" date="2025-08" db="UniProtKB">
        <authorList>
            <consortium name="Ensembl"/>
        </authorList>
    </citation>
    <scope>IDENTIFICATION</scope>
</reference>
<reference evidence="2" key="2">
    <citation type="submission" date="2025-09" db="UniProtKB">
        <authorList>
            <consortium name="Ensembl"/>
        </authorList>
    </citation>
    <scope>IDENTIFICATION</scope>
</reference>
<feature type="region of interest" description="Disordered" evidence="1">
    <location>
        <begin position="54"/>
        <end position="79"/>
    </location>
</feature>
<dbReference type="Proteomes" id="UP000261380">
    <property type="component" value="Unplaced"/>
</dbReference>
<keyword evidence="3" id="KW-1185">Reference proteome</keyword>
<name>A0A3B5L2P0_9TELE</name>
<evidence type="ECO:0000256" key="1">
    <source>
        <dbReference type="SAM" id="MobiDB-lite"/>
    </source>
</evidence>
<organism evidence="2 3">
    <name type="scientific">Xiphophorus couchianus</name>
    <name type="common">Monterrey platyfish</name>
    <dbReference type="NCBI Taxonomy" id="32473"/>
    <lineage>
        <taxon>Eukaryota</taxon>
        <taxon>Metazoa</taxon>
        <taxon>Chordata</taxon>
        <taxon>Craniata</taxon>
        <taxon>Vertebrata</taxon>
        <taxon>Euteleostomi</taxon>
        <taxon>Actinopterygii</taxon>
        <taxon>Neopterygii</taxon>
        <taxon>Teleostei</taxon>
        <taxon>Neoteleostei</taxon>
        <taxon>Acanthomorphata</taxon>
        <taxon>Ovalentaria</taxon>
        <taxon>Atherinomorphae</taxon>
        <taxon>Cyprinodontiformes</taxon>
        <taxon>Poeciliidae</taxon>
        <taxon>Poeciliinae</taxon>
        <taxon>Xiphophorus</taxon>
    </lineage>
</organism>
<protein>
    <submittedName>
        <fullName evidence="2">Uncharacterized protein</fullName>
    </submittedName>
</protein>
<dbReference type="Ensembl" id="ENSXCOT00000004681.1">
    <property type="protein sequence ID" value="ENSXCOP00000004625.1"/>
    <property type="gene ID" value="ENSXCOG00000003651.1"/>
</dbReference>
<proteinExistence type="predicted"/>
<sequence length="155" mass="17586">MIACRLESAVPVLTSSLRFSQLADLQLTLAQTEKNYFEAKLKLERLSGENQSLLQENKSQGAEKDELRLKLSSRGPESSEAEQSCKDFAFRNLELCHLGEVRATNISVFYVTNQLHVTWANLFESCFFFLLALKVTHSKISSNYLSYLVCRPQGE</sequence>
<dbReference type="AlphaFoldDB" id="A0A3B5L2P0"/>
<evidence type="ECO:0000313" key="3">
    <source>
        <dbReference type="Proteomes" id="UP000261380"/>
    </source>
</evidence>